<evidence type="ECO:0000256" key="1">
    <source>
        <dbReference type="ARBA" id="ARBA00022443"/>
    </source>
</evidence>
<protein>
    <recommendedName>
        <fullName evidence="4">SH3 domain-containing protein</fullName>
    </recommendedName>
</protein>
<dbReference type="GO" id="GO:0005634">
    <property type="term" value="C:nucleus"/>
    <property type="evidence" value="ECO:0007669"/>
    <property type="project" value="TreeGrafter"/>
</dbReference>
<dbReference type="InterPro" id="IPR001452">
    <property type="entry name" value="SH3_domain"/>
</dbReference>
<dbReference type="PANTHER" id="PTHR14167:SF64">
    <property type="entry name" value="SORBIN AND SH3 DOMAIN-CONTAINING PROTEIN 1"/>
    <property type="match status" value="1"/>
</dbReference>
<dbReference type="Proteomes" id="UP000228934">
    <property type="component" value="Unassembled WGS sequence"/>
</dbReference>
<dbReference type="SMART" id="SM00326">
    <property type="entry name" value="SH3"/>
    <property type="match status" value="2"/>
</dbReference>
<dbReference type="OrthoDB" id="73680at2759"/>
<dbReference type="AlphaFoldDB" id="A0A2G9SHL7"/>
<dbReference type="PRINTS" id="PR00452">
    <property type="entry name" value="SH3DOMAIN"/>
</dbReference>
<evidence type="ECO:0000256" key="3">
    <source>
        <dbReference type="SAM" id="MobiDB-lite"/>
    </source>
</evidence>
<dbReference type="PRINTS" id="PR00499">
    <property type="entry name" value="P67PHOX"/>
</dbReference>
<keyword evidence="6" id="KW-1185">Reference proteome</keyword>
<sequence length="356" mass="41409">MDHPEELVRRRYDSKEKLLEDQRRLKREQEEADSAARRHTGIVPSHHQFITNERFGDLLNIDDASKRRSRSEMTQARAKFDFKAQSPKELPLQKGDIVYIYKQIDQNWFEGEHHGRMGIFPISYIEMIPQTEKVLQPRKASPVQVLEYGDSIAKFNFNGDTAVEMSFKKGERITLIRRVDENWYEGKISGTGRQGIFPVTYVDVLKRPRVKNAPDYMDLPLTYSPNRSTSASPQPCRSDGEQTLTSKSPVMLTDSPVNTLKSNSVVVSPYILLLFHYLYTDLLKNPSAIPLLYILIILLPIKSFHKRRPCIFVSLKYETQNVKHEYKLDYIFSIFYPNLHVFLKTMTKMSLEKKGK</sequence>
<evidence type="ECO:0000313" key="5">
    <source>
        <dbReference type="EMBL" id="PIO38901.1"/>
    </source>
</evidence>
<dbReference type="PANTHER" id="PTHR14167">
    <property type="entry name" value="SH3 DOMAIN-CONTAINING"/>
    <property type="match status" value="1"/>
</dbReference>
<dbReference type="GO" id="GO:0031589">
    <property type="term" value="P:cell-substrate adhesion"/>
    <property type="evidence" value="ECO:0007669"/>
    <property type="project" value="TreeGrafter"/>
</dbReference>
<dbReference type="InterPro" id="IPR050384">
    <property type="entry name" value="Endophilin_SH3RF"/>
</dbReference>
<dbReference type="Gene3D" id="2.30.30.40">
    <property type="entry name" value="SH3 Domains"/>
    <property type="match status" value="2"/>
</dbReference>
<keyword evidence="1 2" id="KW-0728">SH3 domain</keyword>
<dbReference type="InterPro" id="IPR035611">
    <property type="entry name" value="SORBS1_SH3_2"/>
</dbReference>
<dbReference type="CDD" id="cd11922">
    <property type="entry name" value="SH3_Sorbs1_2"/>
    <property type="match status" value="1"/>
</dbReference>
<organism evidence="5 6">
    <name type="scientific">Aquarana catesbeiana</name>
    <name type="common">American bullfrog</name>
    <name type="synonym">Rana catesbeiana</name>
    <dbReference type="NCBI Taxonomy" id="8400"/>
    <lineage>
        <taxon>Eukaryota</taxon>
        <taxon>Metazoa</taxon>
        <taxon>Chordata</taxon>
        <taxon>Craniata</taxon>
        <taxon>Vertebrata</taxon>
        <taxon>Euteleostomi</taxon>
        <taxon>Amphibia</taxon>
        <taxon>Batrachia</taxon>
        <taxon>Anura</taxon>
        <taxon>Neobatrachia</taxon>
        <taxon>Ranoidea</taxon>
        <taxon>Ranidae</taxon>
        <taxon>Aquarana</taxon>
    </lineage>
</organism>
<dbReference type="PROSITE" id="PS50002">
    <property type="entry name" value="SH3"/>
    <property type="match status" value="2"/>
</dbReference>
<name>A0A2G9SHL7_AQUCT</name>
<feature type="domain" description="SH3" evidence="4">
    <location>
        <begin position="71"/>
        <end position="130"/>
    </location>
</feature>
<dbReference type="GO" id="GO:0005737">
    <property type="term" value="C:cytoplasm"/>
    <property type="evidence" value="ECO:0007669"/>
    <property type="project" value="TreeGrafter"/>
</dbReference>
<dbReference type="GO" id="GO:0030055">
    <property type="term" value="C:cell-substrate junction"/>
    <property type="evidence" value="ECO:0007669"/>
    <property type="project" value="TreeGrafter"/>
</dbReference>
<evidence type="ECO:0000313" key="6">
    <source>
        <dbReference type="Proteomes" id="UP000228934"/>
    </source>
</evidence>
<feature type="domain" description="SH3" evidence="4">
    <location>
        <begin position="146"/>
        <end position="207"/>
    </location>
</feature>
<dbReference type="InterPro" id="IPR036028">
    <property type="entry name" value="SH3-like_dom_sf"/>
</dbReference>
<evidence type="ECO:0000259" key="4">
    <source>
        <dbReference type="PROSITE" id="PS50002"/>
    </source>
</evidence>
<gene>
    <name evidence="5" type="ORF">AB205_0018680</name>
</gene>
<dbReference type="FunFam" id="2.30.30.40:FF:000004">
    <property type="entry name" value="Sorbin and SH3 domain-containing protein 1 isoform 2"/>
    <property type="match status" value="1"/>
</dbReference>
<accession>A0A2G9SHL7</accession>
<feature type="region of interest" description="Disordered" evidence="3">
    <location>
        <begin position="223"/>
        <end position="244"/>
    </location>
</feature>
<dbReference type="EMBL" id="KV924481">
    <property type="protein sequence ID" value="PIO38901.1"/>
    <property type="molecule type" value="Genomic_DNA"/>
</dbReference>
<proteinExistence type="predicted"/>
<evidence type="ECO:0000256" key="2">
    <source>
        <dbReference type="PROSITE-ProRule" id="PRU00192"/>
    </source>
</evidence>
<dbReference type="SUPFAM" id="SSF50044">
    <property type="entry name" value="SH3-domain"/>
    <property type="match status" value="2"/>
</dbReference>
<dbReference type="Pfam" id="PF00018">
    <property type="entry name" value="SH3_1"/>
    <property type="match status" value="2"/>
</dbReference>
<reference evidence="6" key="1">
    <citation type="journal article" date="2017" name="Nat. Commun.">
        <title>The North American bullfrog draft genome provides insight into hormonal regulation of long noncoding RNA.</title>
        <authorList>
            <person name="Hammond S.A."/>
            <person name="Warren R.L."/>
            <person name="Vandervalk B.P."/>
            <person name="Kucuk E."/>
            <person name="Khan H."/>
            <person name="Gibb E.A."/>
            <person name="Pandoh P."/>
            <person name="Kirk H."/>
            <person name="Zhao Y."/>
            <person name="Jones M."/>
            <person name="Mungall A.J."/>
            <person name="Coope R."/>
            <person name="Pleasance S."/>
            <person name="Moore R.A."/>
            <person name="Holt R.A."/>
            <person name="Round J.M."/>
            <person name="Ohora S."/>
            <person name="Walle B.V."/>
            <person name="Veldhoen N."/>
            <person name="Helbing C.C."/>
            <person name="Birol I."/>
        </authorList>
    </citation>
    <scope>NUCLEOTIDE SEQUENCE [LARGE SCALE GENOMIC DNA]</scope>
</reference>